<evidence type="ECO:0000313" key="3">
    <source>
        <dbReference type="Proteomes" id="UP001530377"/>
    </source>
</evidence>
<dbReference type="AlphaFoldDB" id="A0ABD3RVM2"/>
<feature type="region of interest" description="Disordered" evidence="1">
    <location>
        <begin position="115"/>
        <end position="148"/>
    </location>
</feature>
<feature type="region of interest" description="Disordered" evidence="1">
    <location>
        <begin position="68"/>
        <end position="97"/>
    </location>
</feature>
<reference evidence="2 3" key="1">
    <citation type="submission" date="2024-10" db="EMBL/GenBank/DDBJ databases">
        <title>Updated reference genomes for cyclostephanoid diatoms.</title>
        <authorList>
            <person name="Roberts W.R."/>
            <person name="Alverson A.J."/>
        </authorList>
    </citation>
    <scope>NUCLEOTIDE SEQUENCE [LARGE SCALE GENOMIC DNA]</scope>
    <source>
        <strain evidence="2 3">AJA228-03</strain>
    </source>
</reference>
<feature type="region of interest" description="Disordered" evidence="1">
    <location>
        <begin position="1"/>
        <end position="36"/>
    </location>
</feature>
<comment type="caution">
    <text evidence="2">The sequence shown here is derived from an EMBL/GenBank/DDBJ whole genome shotgun (WGS) entry which is preliminary data.</text>
</comment>
<gene>
    <name evidence="2" type="ORF">ACHAXA_000201</name>
</gene>
<keyword evidence="3" id="KW-1185">Reference proteome</keyword>
<feature type="compositionally biased region" description="Basic and acidic residues" evidence="1">
    <location>
        <begin position="80"/>
        <end position="94"/>
    </location>
</feature>
<feature type="compositionally biased region" description="Basic residues" evidence="1">
    <location>
        <begin position="133"/>
        <end position="144"/>
    </location>
</feature>
<feature type="region of interest" description="Disordered" evidence="1">
    <location>
        <begin position="195"/>
        <end position="228"/>
    </location>
</feature>
<evidence type="ECO:0000256" key="1">
    <source>
        <dbReference type="SAM" id="MobiDB-lite"/>
    </source>
</evidence>
<sequence length="465" mass="52249">MVHPSSEDATSLPLPQPPAPSSIEGGDDDDDRATAVARRRPPWRCYAYVPYDVLDADWLGDTRRLILPGPASSSSSTMRHAGEGDDGSGRDGHNYHHARYSPGTLVWVLLSKGRRGHHRNNNTTGGCGDALALHKKRRDKKNRRRIVDDEGSRIDDEIDNEVDGDEEDDDERKVAAMNYSRKEFFLRARVVSDDESIDTSSSSTSSSSSSFSNGGYDPTRYGRDNDRDRRRVLVRYSRGSTYRVRACNLVPVLESRFHDDVDMALSPTSSTTSRIPPLVVLVPETNIYRRVARVHTTPRDTFLEIGCDYGITVDRVRSSLVTAGDVPLEWPKSTVTVDGKEVSNDDIYHDVNDHIEMEEVRVSCLGVDKSKESIDIANQRYPDCEFALGDVLVPGVMSQVRELCERRLVNKSPSVICIDINGNRDIDGVLECLKMVMNEHWSKMPRMIVVKSRFLYWEMKKGGVK</sequence>
<name>A0ABD3RVM2_9STRA</name>
<protein>
    <submittedName>
        <fullName evidence="2">Uncharacterized protein</fullName>
    </submittedName>
</protein>
<evidence type="ECO:0000313" key="2">
    <source>
        <dbReference type="EMBL" id="KAL3816262.1"/>
    </source>
</evidence>
<dbReference type="EMBL" id="JALLPB020000157">
    <property type="protein sequence ID" value="KAL3816262.1"/>
    <property type="molecule type" value="Genomic_DNA"/>
</dbReference>
<feature type="compositionally biased region" description="Low complexity" evidence="1">
    <location>
        <begin position="198"/>
        <end position="212"/>
    </location>
</feature>
<organism evidence="2 3">
    <name type="scientific">Cyclostephanos tholiformis</name>
    <dbReference type="NCBI Taxonomy" id="382380"/>
    <lineage>
        <taxon>Eukaryota</taxon>
        <taxon>Sar</taxon>
        <taxon>Stramenopiles</taxon>
        <taxon>Ochrophyta</taxon>
        <taxon>Bacillariophyta</taxon>
        <taxon>Coscinodiscophyceae</taxon>
        <taxon>Thalassiosirophycidae</taxon>
        <taxon>Stephanodiscales</taxon>
        <taxon>Stephanodiscaceae</taxon>
        <taxon>Cyclostephanos</taxon>
    </lineage>
</organism>
<proteinExistence type="predicted"/>
<dbReference type="Proteomes" id="UP001530377">
    <property type="component" value="Unassembled WGS sequence"/>
</dbReference>
<accession>A0ABD3RVM2</accession>